<dbReference type="PROSITE" id="PS50088">
    <property type="entry name" value="ANK_REPEAT"/>
    <property type="match status" value="1"/>
</dbReference>
<keyword evidence="6" id="KW-1185">Reference proteome</keyword>
<reference evidence="5 6" key="1">
    <citation type="journal article" date="2016" name="Genome Biol. Evol.">
        <title>Divergent and convergent evolution of fungal pathogenicity.</title>
        <authorList>
            <person name="Shang Y."/>
            <person name="Xiao G."/>
            <person name="Zheng P."/>
            <person name="Cen K."/>
            <person name="Zhan S."/>
            <person name="Wang C."/>
        </authorList>
    </citation>
    <scope>NUCLEOTIDE SEQUENCE [LARGE SCALE GENOMIC DNA]</scope>
    <source>
        <strain evidence="5 6">ARSEF 2679</strain>
    </source>
</reference>
<keyword evidence="1" id="KW-0677">Repeat</keyword>
<organism evidence="5 6">
    <name type="scientific">Cordyceps fumosorosea (strain ARSEF 2679)</name>
    <name type="common">Isaria fumosorosea</name>
    <dbReference type="NCBI Taxonomy" id="1081104"/>
    <lineage>
        <taxon>Eukaryota</taxon>
        <taxon>Fungi</taxon>
        <taxon>Dikarya</taxon>
        <taxon>Ascomycota</taxon>
        <taxon>Pezizomycotina</taxon>
        <taxon>Sordariomycetes</taxon>
        <taxon>Hypocreomycetidae</taxon>
        <taxon>Hypocreales</taxon>
        <taxon>Cordycipitaceae</taxon>
        <taxon>Cordyceps</taxon>
    </lineage>
</organism>
<dbReference type="STRING" id="1081104.A0A167T0Z6"/>
<dbReference type="Gene3D" id="1.25.40.20">
    <property type="entry name" value="Ankyrin repeat-containing domain"/>
    <property type="match status" value="3"/>
</dbReference>
<sequence length="605" mass="65556">MEIVELLVTKYAVNINEGHRGNNTALHTIARGHHWWQGAQALPFLIKSGADIESRNLSGQTPLHLALDRKKGGALGELGPFHKDVAEALINAGADMNAIDSKGQSCLDVAGYSTELIDLLISNGAVIHASSIFSALKADNSTALEKLLNGGADANGRMPFVEDDLREKDDMDGFCLGDSRMTFDTALVPHHEIVPVYYMASKSAFPEDADMRSCFRKLLEHGADIYAPFQVQPEAHSFRGSTRQEDYNRMLGLADEHATAPEERSVLHELVRLGKLSKCIIDAVDINTGCRDPKGCTLLHAVCDSWNGPDSVIDMTSDDDDDDDGEEEVADQRKEGHMTAFQQLLTLGCDIRARDNSGQSVVHHMIYRGWKYPEKLGRLEKSMAEVARLAPELLNAPNASGNTPFHYSALLTASARRPAAVSREGDEPRRTEQTAMVNLTRLLLRLGASPAGVNDDGNSVLHFLAPNLDRYDVTALFTELVRDHGLDVNARNGLGETPLTHLANRTGALLRLCGGGQPQLCPDDYAAAEAVAALKALGADFGVVDARTGDGLLHLAATDAVQLFKAVMDCGGLDPARENKAHQTAIDVAATYNNKEILALFEKKV</sequence>
<dbReference type="InterPro" id="IPR036770">
    <property type="entry name" value="Ankyrin_rpt-contain_sf"/>
</dbReference>
<proteinExistence type="predicted"/>
<name>A0A167T0Z6_CORFA</name>
<dbReference type="AlphaFoldDB" id="A0A167T0Z6"/>
<accession>A0A167T0Z6</accession>
<dbReference type="SMART" id="SM00248">
    <property type="entry name" value="ANK"/>
    <property type="match status" value="6"/>
</dbReference>
<evidence type="ECO:0000313" key="6">
    <source>
        <dbReference type="Proteomes" id="UP000076744"/>
    </source>
</evidence>
<gene>
    <name evidence="5" type="ORF">ISF_06146</name>
</gene>
<dbReference type="InterPro" id="IPR002110">
    <property type="entry name" value="Ankyrin_rpt"/>
</dbReference>
<feature type="repeat" description="ANK" evidence="3">
    <location>
        <begin position="58"/>
        <end position="101"/>
    </location>
</feature>
<dbReference type="PANTHER" id="PTHR24189">
    <property type="entry name" value="MYOTROPHIN"/>
    <property type="match status" value="1"/>
</dbReference>
<evidence type="ECO:0000256" key="2">
    <source>
        <dbReference type="ARBA" id="ARBA00023043"/>
    </source>
</evidence>
<dbReference type="RefSeq" id="XP_018703248.1">
    <property type="nucleotide sequence ID" value="XM_018849750.1"/>
</dbReference>
<feature type="compositionally biased region" description="Acidic residues" evidence="4">
    <location>
        <begin position="316"/>
        <end position="329"/>
    </location>
</feature>
<dbReference type="InterPro" id="IPR050745">
    <property type="entry name" value="Multifunctional_regulatory"/>
</dbReference>
<protein>
    <submittedName>
        <fullName evidence="5">Ankyrin repeat-containing domain protein</fullName>
    </submittedName>
</protein>
<dbReference type="EMBL" id="AZHB01000015">
    <property type="protein sequence ID" value="OAA60135.1"/>
    <property type="molecule type" value="Genomic_DNA"/>
</dbReference>
<evidence type="ECO:0000256" key="4">
    <source>
        <dbReference type="SAM" id="MobiDB-lite"/>
    </source>
</evidence>
<dbReference type="OrthoDB" id="21416at2759"/>
<comment type="caution">
    <text evidence="5">The sequence shown here is derived from an EMBL/GenBank/DDBJ whole genome shotgun (WGS) entry which is preliminary data.</text>
</comment>
<dbReference type="Proteomes" id="UP000076744">
    <property type="component" value="Unassembled WGS sequence"/>
</dbReference>
<evidence type="ECO:0000313" key="5">
    <source>
        <dbReference type="EMBL" id="OAA60135.1"/>
    </source>
</evidence>
<dbReference type="SUPFAM" id="SSF48403">
    <property type="entry name" value="Ankyrin repeat"/>
    <property type="match status" value="2"/>
</dbReference>
<dbReference type="GeneID" id="30022438"/>
<keyword evidence="2 3" id="KW-0040">ANK repeat</keyword>
<dbReference type="Pfam" id="PF12796">
    <property type="entry name" value="Ank_2"/>
    <property type="match status" value="1"/>
</dbReference>
<evidence type="ECO:0000256" key="3">
    <source>
        <dbReference type="PROSITE-ProRule" id="PRU00023"/>
    </source>
</evidence>
<feature type="region of interest" description="Disordered" evidence="4">
    <location>
        <begin position="314"/>
        <end position="333"/>
    </location>
</feature>
<evidence type="ECO:0000256" key="1">
    <source>
        <dbReference type="ARBA" id="ARBA00022737"/>
    </source>
</evidence>